<dbReference type="AlphaFoldDB" id="A0A9P8NYQ2"/>
<dbReference type="GeneID" id="70237387"/>
<sequence length="77" mass="8332">MKWVVPIVTEATSFLLTSLHSSNSLDIPFSMLSETSTEVTILFHASTPWDSNPILVGSISTESVLVPPTSTPINMLN</sequence>
<evidence type="ECO:0000313" key="2">
    <source>
        <dbReference type="Proteomes" id="UP000769157"/>
    </source>
</evidence>
<reference evidence="1" key="2">
    <citation type="submission" date="2021-01" db="EMBL/GenBank/DDBJ databases">
        <authorList>
            <person name="Schikora-Tamarit M.A."/>
        </authorList>
    </citation>
    <scope>NUCLEOTIDE SEQUENCE</scope>
    <source>
        <strain evidence="1">CBS6075</strain>
    </source>
</reference>
<comment type="caution">
    <text evidence="1">The sequence shown here is derived from an EMBL/GenBank/DDBJ whole genome shotgun (WGS) entry which is preliminary data.</text>
</comment>
<dbReference type="Proteomes" id="UP000769157">
    <property type="component" value="Unassembled WGS sequence"/>
</dbReference>
<keyword evidence="2" id="KW-1185">Reference proteome</keyword>
<name>A0A9P8NYQ2_9ASCO</name>
<organism evidence="1 2">
    <name type="scientific">Ogataea philodendri</name>
    <dbReference type="NCBI Taxonomy" id="1378263"/>
    <lineage>
        <taxon>Eukaryota</taxon>
        <taxon>Fungi</taxon>
        <taxon>Dikarya</taxon>
        <taxon>Ascomycota</taxon>
        <taxon>Saccharomycotina</taxon>
        <taxon>Pichiomycetes</taxon>
        <taxon>Pichiales</taxon>
        <taxon>Pichiaceae</taxon>
        <taxon>Ogataea</taxon>
    </lineage>
</organism>
<evidence type="ECO:0000313" key="1">
    <source>
        <dbReference type="EMBL" id="KAH3662175.1"/>
    </source>
</evidence>
<accession>A0A9P8NYQ2</accession>
<reference evidence="1" key="1">
    <citation type="journal article" date="2021" name="Open Biol.">
        <title>Shared evolutionary footprints suggest mitochondrial oxidative damage underlies multiple complex I losses in fungi.</title>
        <authorList>
            <person name="Schikora-Tamarit M.A."/>
            <person name="Marcet-Houben M."/>
            <person name="Nosek J."/>
            <person name="Gabaldon T."/>
        </authorList>
    </citation>
    <scope>NUCLEOTIDE SEQUENCE</scope>
    <source>
        <strain evidence="1">CBS6075</strain>
    </source>
</reference>
<proteinExistence type="predicted"/>
<dbReference type="RefSeq" id="XP_046059264.1">
    <property type="nucleotide sequence ID" value="XM_046206606.1"/>
</dbReference>
<gene>
    <name evidence="1" type="ORF">OGAPHI_005423</name>
</gene>
<protein>
    <submittedName>
        <fullName evidence="1">Uncharacterized protein</fullName>
    </submittedName>
</protein>
<dbReference type="EMBL" id="JAEUBE010000378">
    <property type="protein sequence ID" value="KAH3662175.1"/>
    <property type="molecule type" value="Genomic_DNA"/>
</dbReference>